<dbReference type="GO" id="GO:0016887">
    <property type="term" value="F:ATP hydrolysis activity"/>
    <property type="evidence" value="ECO:0007669"/>
    <property type="project" value="InterPro"/>
</dbReference>
<protein>
    <recommendedName>
        <fullName evidence="1">AAA+ ATPase domain-containing protein</fullName>
    </recommendedName>
</protein>
<evidence type="ECO:0000259" key="1">
    <source>
        <dbReference type="SMART" id="SM00382"/>
    </source>
</evidence>
<dbReference type="Pfam" id="PF00004">
    <property type="entry name" value="AAA"/>
    <property type="match status" value="1"/>
</dbReference>
<dbReference type="InterPro" id="IPR054289">
    <property type="entry name" value="DUF7025"/>
</dbReference>
<feature type="domain" description="AAA+ ATPase" evidence="1">
    <location>
        <begin position="448"/>
        <end position="575"/>
    </location>
</feature>
<dbReference type="Pfam" id="PF22942">
    <property type="entry name" value="DUF7025"/>
    <property type="match status" value="1"/>
</dbReference>
<organism evidence="2 3">
    <name type="scientific">Fusarium duplospermum</name>
    <dbReference type="NCBI Taxonomy" id="1325734"/>
    <lineage>
        <taxon>Eukaryota</taxon>
        <taxon>Fungi</taxon>
        <taxon>Dikarya</taxon>
        <taxon>Ascomycota</taxon>
        <taxon>Pezizomycotina</taxon>
        <taxon>Sordariomycetes</taxon>
        <taxon>Hypocreomycetidae</taxon>
        <taxon>Hypocreales</taxon>
        <taxon>Nectriaceae</taxon>
        <taxon>Fusarium</taxon>
        <taxon>Fusarium solani species complex</taxon>
    </lineage>
</organism>
<dbReference type="InterPro" id="IPR003959">
    <property type="entry name" value="ATPase_AAA_core"/>
</dbReference>
<sequence>MDETPDDVLILNPHQSYHDYMKEFASLSAKVAQEVEETACELAECDSVFDSKGEAVLVRRGTTKVASSNFKTRSRDVGGSAILRITFWDANGKRTGTKTEIRSPLIKAALKTIVPMYKDRNFTFTHLTYYDKPQHLFHFRDALYNYAQQLEPNSIAQQHVWLFFVHLQQELADAISAYTVHVEFAPTRLIAPCIDFPHLWTIFKQGELVYFPSAVLEDSADMLATFKSMTCNCTCNDASHYSHHSWVVQGVYIDSTGKGLCRRETSAHLSYFDGLCELDRLAVFPLRFHPRKETIRSQLTARGRKYVQLQGRNHRHYKGLARILLGGQLLIAGTRSQLTWVHGRIMIDEETFFENAPSCIDTSIPLTSPFTDEEYMICRSHVRGFSFSEGNWGYFSVDHIEPIEFDTTVFKSSLILEDKYKSMLLSLVRMQDVNSEGSFRDFIEGKGRGLVFLLHGEPGVGKTMTAESLADFCERPLLRINGDTLENSSIGFEAGLSRVLQVAHSWKAVALLDDADMFLEQQTQPFQKRHPLTTAFLRLLECHQGVLFLTTNRLNSFDRAFKSRIQVAIYYPPLDIQSRQTLWQRFLSKSSHPATRMEDWYEIAAEVALEELNGRQIRDVVRIAQASAYDF</sequence>
<accession>A0A428QE58</accession>
<dbReference type="GO" id="GO:0005524">
    <property type="term" value="F:ATP binding"/>
    <property type="evidence" value="ECO:0007669"/>
    <property type="project" value="InterPro"/>
</dbReference>
<keyword evidence="3" id="KW-1185">Reference proteome</keyword>
<dbReference type="EMBL" id="NKCI01000038">
    <property type="protein sequence ID" value="RSL63531.1"/>
    <property type="molecule type" value="Genomic_DNA"/>
</dbReference>
<proteinExistence type="predicted"/>
<dbReference type="STRING" id="1325734.A0A428QE58"/>
<dbReference type="Proteomes" id="UP000288168">
    <property type="component" value="Unassembled WGS sequence"/>
</dbReference>
<dbReference type="PANTHER" id="PTHR46411:SF3">
    <property type="entry name" value="AAA+ ATPASE DOMAIN-CONTAINING PROTEIN"/>
    <property type="match status" value="1"/>
</dbReference>
<gene>
    <name evidence="2" type="ORF">CEP54_005135</name>
</gene>
<evidence type="ECO:0000313" key="3">
    <source>
        <dbReference type="Proteomes" id="UP000288168"/>
    </source>
</evidence>
<dbReference type="OrthoDB" id="10042665at2759"/>
<dbReference type="SMART" id="SM00382">
    <property type="entry name" value="AAA"/>
    <property type="match status" value="1"/>
</dbReference>
<dbReference type="AlphaFoldDB" id="A0A428QE58"/>
<evidence type="ECO:0000313" key="2">
    <source>
        <dbReference type="EMBL" id="RSL63531.1"/>
    </source>
</evidence>
<dbReference type="SUPFAM" id="SSF52540">
    <property type="entry name" value="P-loop containing nucleoside triphosphate hydrolases"/>
    <property type="match status" value="1"/>
</dbReference>
<dbReference type="InterPro" id="IPR027417">
    <property type="entry name" value="P-loop_NTPase"/>
</dbReference>
<reference evidence="2 3" key="1">
    <citation type="submission" date="2017-06" db="EMBL/GenBank/DDBJ databases">
        <title>Comparative genomic analysis of Ambrosia Fusariam Clade fungi.</title>
        <authorList>
            <person name="Stajich J.E."/>
            <person name="Carrillo J."/>
            <person name="Kijimoto T."/>
            <person name="Eskalen A."/>
            <person name="O'Donnell K."/>
            <person name="Kasson M."/>
        </authorList>
    </citation>
    <scope>NUCLEOTIDE SEQUENCE [LARGE SCALE GENOMIC DNA]</scope>
    <source>
        <strain evidence="2 3">NRRL62584</strain>
    </source>
</reference>
<comment type="caution">
    <text evidence="2">The sequence shown here is derived from an EMBL/GenBank/DDBJ whole genome shotgun (WGS) entry which is preliminary data.</text>
</comment>
<dbReference type="CDD" id="cd19481">
    <property type="entry name" value="RecA-like_protease"/>
    <property type="match status" value="1"/>
</dbReference>
<dbReference type="InterPro" id="IPR003593">
    <property type="entry name" value="AAA+_ATPase"/>
</dbReference>
<dbReference type="PANTHER" id="PTHR46411">
    <property type="entry name" value="FAMILY ATPASE, PUTATIVE-RELATED"/>
    <property type="match status" value="1"/>
</dbReference>
<name>A0A428QE58_9HYPO</name>
<dbReference type="Gene3D" id="3.40.50.300">
    <property type="entry name" value="P-loop containing nucleotide triphosphate hydrolases"/>
    <property type="match status" value="1"/>
</dbReference>